<feature type="transmembrane region" description="Helical" evidence="9">
    <location>
        <begin position="312"/>
        <end position="332"/>
    </location>
</feature>
<name>A0AAU0QL20_9NEOP</name>
<comment type="caution">
    <text evidence="9">Lacks conserved residue(s) required for the propagation of feature annotation.</text>
</comment>
<feature type="transmembrane region" description="Helical" evidence="9">
    <location>
        <begin position="43"/>
        <end position="66"/>
    </location>
</feature>
<evidence type="ECO:0000256" key="9">
    <source>
        <dbReference type="RuleBase" id="RU351113"/>
    </source>
</evidence>
<dbReference type="GO" id="GO:0005549">
    <property type="term" value="F:odorant binding"/>
    <property type="evidence" value="ECO:0007669"/>
    <property type="project" value="InterPro"/>
</dbReference>
<evidence type="ECO:0000256" key="4">
    <source>
        <dbReference type="ARBA" id="ARBA00022725"/>
    </source>
</evidence>
<feature type="transmembrane region" description="Helical" evidence="9">
    <location>
        <begin position="380"/>
        <end position="401"/>
    </location>
</feature>
<comment type="similarity">
    <text evidence="9">Belongs to the insect chemoreceptor superfamily. Heteromeric odorant receptor channel (TC 1.A.69) family.</text>
</comment>
<evidence type="ECO:0000256" key="6">
    <source>
        <dbReference type="ARBA" id="ARBA00023136"/>
    </source>
</evidence>
<evidence type="ECO:0000313" key="10">
    <source>
        <dbReference type="EMBL" id="WPO56454.1"/>
    </source>
</evidence>
<dbReference type="GO" id="GO:0004984">
    <property type="term" value="F:olfactory receptor activity"/>
    <property type="evidence" value="ECO:0007669"/>
    <property type="project" value="InterPro"/>
</dbReference>
<dbReference type="EMBL" id="OQ970347">
    <property type="protein sequence ID" value="WPO56454.1"/>
    <property type="molecule type" value="mRNA"/>
</dbReference>
<evidence type="ECO:0000256" key="8">
    <source>
        <dbReference type="ARBA" id="ARBA00023224"/>
    </source>
</evidence>
<organism evidence="10">
    <name type="scientific">Leucinodes orbonalis</name>
    <dbReference type="NCBI Taxonomy" id="711050"/>
    <lineage>
        <taxon>Eukaryota</taxon>
        <taxon>Metazoa</taxon>
        <taxon>Ecdysozoa</taxon>
        <taxon>Arthropoda</taxon>
        <taxon>Hexapoda</taxon>
        <taxon>Insecta</taxon>
        <taxon>Pterygota</taxon>
        <taxon>Neoptera</taxon>
        <taxon>Endopterygota</taxon>
        <taxon>Lepidoptera</taxon>
        <taxon>Glossata</taxon>
        <taxon>Ditrysia</taxon>
        <taxon>Pyraloidea</taxon>
        <taxon>Crambidae</taxon>
        <taxon>Spilomelinae</taxon>
        <taxon>Leucinodes</taxon>
    </lineage>
</organism>
<keyword evidence="3 9" id="KW-0812">Transmembrane</keyword>
<evidence type="ECO:0000256" key="7">
    <source>
        <dbReference type="ARBA" id="ARBA00023170"/>
    </source>
</evidence>
<keyword evidence="7 9" id="KW-0675">Receptor</keyword>
<dbReference type="PANTHER" id="PTHR21137:SF44">
    <property type="entry name" value="ODORANT RECEPTOR 13A-RELATED"/>
    <property type="match status" value="1"/>
</dbReference>
<sequence length="412" mass="47845">MEGIEDYPKEYVDPFLLSLGLLKQCNIVFPPNTDSFWKSNKRLLYMVPLVILHYIIMTSFIIKMFIEGLDVFEEVNVIPMWCIITGSTTKQILLMLKRKDVRETVTQLGATWRTSGLDEEQIKIKNTVLKWANLLQNLVCKFSIATSWQYIMMPLCETIVRTFVLRQEDVKLKLPFPGIYPFEITGWYRYLTVYTFQFYCLFRAVYGYLGSDWIMSILSAELSIQFLILQEDLKKLNPQVRESMQIQERDDEITWNKRKPSDIKIFIRRHQKIIELTNDVNAIFSKLIFTNLLFTSINICFFAIAVRAGAGYIWNNCASIIVLIINIFSLCFSSEMIYTTSAGIADAAASNPWYLGSLTYQKTMMFIIMRSQKSCRLSSLAYWPIGISTFTAVLTTTWSYLSLANQMYDGRD</sequence>
<comment type="subcellular location">
    <subcellularLocation>
        <location evidence="9">Cell membrane</location>
        <topology evidence="9">Multi-pass membrane protein</topology>
    </subcellularLocation>
    <subcellularLocation>
        <location evidence="1">Membrane</location>
        <topology evidence="1">Multi-pass membrane protein</topology>
    </subcellularLocation>
</comment>
<feature type="transmembrane region" description="Helical" evidence="9">
    <location>
        <begin position="78"/>
        <end position="96"/>
    </location>
</feature>
<evidence type="ECO:0000256" key="2">
    <source>
        <dbReference type="ARBA" id="ARBA00022606"/>
    </source>
</evidence>
<evidence type="ECO:0000256" key="5">
    <source>
        <dbReference type="ARBA" id="ARBA00022989"/>
    </source>
</evidence>
<dbReference type="GO" id="GO:0005886">
    <property type="term" value="C:plasma membrane"/>
    <property type="evidence" value="ECO:0007669"/>
    <property type="project" value="UniProtKB-SubCell"/>
</dbReference>
<keyword evidence="4 9" id="KW-0552">Olfaction</keyword>
<keyword evidence="5 9" id="KW-1133">Transmembrane helix</keyword>
<dbReference type="AlphaFoldDB" id="A0AAU0QL20"/>
<feature type="transmembrane region" description="Helical" evidence="9">
    <location>
        <begin position="287"/>
        <end position="306"/>
    </location>
</feature>
<accession>A0AAU0QL20</accession>
<keyword evidence="8 9" id="KW-0807">Transducer</keyword>
<evidence type="ECO:0000256" key="3">
    <source>
        <dbReference type="ARBA" id="ARBA00022692"/>
    </source>
</evidence>
<dbReference type="GO" id="GO:0007165">
    <property type="term" value="P:signal transduction"/>
    <property type="evidence" value="ECO:0007669"/>
    <property type="project" value="UniProtKB-KW"/>
</dbReference>
<dbReference type="Pfam" id="PF02949">
    <property type="entry name" value="7tm_6"/>
    <property type="match status" value="1"/>
</dbReference>
<dbReference type="InterPro" id="IPR004117">
    <property type="entry name" value="7tm6_olfct_rcpt"/>
</dbReference>
<keyword evidence="2 9" id="KW-0716">Sensory transduction</keyword>
<evidence type="ECO:0000256" key="1">
    <source>
        <dbReference type="ARBA" id="ARBA00004141"/>
    </source>
</evidence>
<keyword evidence="6 9" id="KW-0472">Membrane</keyword>
<protein>
    <recommendedName>
        <fullName evidence="9">Odorant receptor</fullName>
    </recommendedName>
</protein>
<dbReference type="PANTHER" id="PTHR21137">
    <property type="entry name" value="ODORANT RECEPTOR"/>
    <property type="match status" value="1"/>
</dbReference>
<proteinExistence type="evidence at transcript level"/>
<reference evidence="10" key="1">
    <citation type="submission" date="2023-05" db="EMBL/GenBank/DDBJ databases">
        <authorList>
            <person name="Pathak J."/>
            <person name="Thiruvengadam V."/>
            <person name="Gracy G.R."/>
            <person name="M M."/>
        </authorList>
    </citation>
    <scope>NUCLEOTIDE SEQUENCE</scope>
    <source>
        <tissue evidence="10">Head and antenna</tissue>
    </source>
</reference>